<dbReference type="InterPro" id="IPR019096">
    <property type="entry name" value="YopX_protein"/>
</dbReference>
<evidence type="ECO:0000313" key="2">
    <source>
        <dbReference type="EMBL" id="DAE17941.1"/>
    </source>
</evidence>
<reference evidence="2" key="1">
    <citation type="journal article" date="2021" name="Proc. Natl. Acad. Sci. U.S.A.">
        <title>A Catalog of Tens of Thousands of Viruses from Human Metagenomes Reveals Hidden Associations with Chronic Diseases.</title>
        <authorList>
            <person name="Tisza M.J."/>
            <person name="Buck C.B."/>
        </authorList>
    </citation>
    <scope>NUCLEOTIDE SEQUENCE</scope>
    <source>
        <strain evidence="2">Ctr8v12</strain>
    </source>
</reference>
<organism evidence="2">
    <name type="scientific">Siphoviridae sp. ctr8v12</name>
    <dbReference type="NCBI Taxonomy" id="2825685"/>
    <lineage>
        <taxon>Viruses</taxon>
        <taxon>Duplodnaviria</taxon>
        <taxon>Heunggongvirae</taxon>
        <taxon>Uroviricota</taxon>
        <taxon>Caudoviricetes</taxon>
    </lineage>
</organism>
<sequence>MRTIKFRGKSINSGKWVYAILYGFGMDWFDESVDEDTIGQFTGLHDANGKEIYEGDIFQVKAYEPKFEVFFKNGVFEYRQIGIPNRPYPLRRIYFDSYVLGNIHDNPELLKRDTK</sequence>
<accession>A0A8S5QGQ2</accession>
<dbReference type="Pfam" id="PF09643">
    <property type="entry name" value="YopX"/>
    <property type="match status" value="1"/>
</dbReference>
<name>A0A8S5QGQ2_9CAUD</name>
<dbReference type="EMBL" id="BK015649">
    <property type="protein sequence ID" value="DAE17941.1"/>
    <property type="molecule type" value="Genomic_DNA"/>
</dbReference>
<dbReference type="SUPFAM" id="SSF159006">
    <property type="entry name" value="YopX-like"/>
    <property type="match status" value="1"/>
</dbReference>
<evidence type="ECO:0000259" key="1">
    <source>
        <dbReference type="Pfam" id="PF09643"/>
    </source>
</evidence>
<protein>
    <submittedName>
        <fullName evidence="2">YopX protein</fullName>
    </submittedName>
</protein>
<dbReference type="InterPro" id="IPR023385">
    <property type="entry name" value="YopX-like_C"/>
</dbReference>
<proteinExistence type="predicted"/>
<dbReference type="Gene3D" id="2.30.30.290">
    <property type="entry name" value="YopX-like domains"/>
    <property type="match status" value="1"/>
</dbReference>
<feature type="domain" description="YopX protein" evidence="1">
    <location>
        <begin position="24"/>
        <end position="111"/>
    </location>
</feature>